<protein>
    <submittedName>
        <fullName evidence="2">Uncharacterized protein</fullName>
    </submittedName>
</protein>
<dbReference type="OrthoDB" id="21550at2759"/>
<feature type="region of interest" description="Disordered" evidence="1">
    <location>
        <begin position="12"/>
        <end position="88"/>
    </location>
</feature>
<dbReference type="Proteomes" id="UP000092716">
    <property type="component" value="Chromosome 12"/>
</dbReference>
<feature type="compositionally biased region" description="Polar residues" evidence="1">
    <location>
        <begin position="558"/>
        <end position="577"/>
    </location>
</feature>
<dbReference type="VEuPathDB" id="PlasmoDB:PCOAH_00045790"/>
<feature type="region of interest" description="Disordered" evidence="1">
    <location>
        <begin position="272"/>
        <end position="297"/>
    </location>
</feature>
<dbReference type="EMBL" id="CP016250">
    <property type="protein sequence ID" value="ANQ09704.1"/>
    <property type="molecule type" value="Genomic_DNA"/>
</dbReference>
<sequence length="836" mass="92876">MLRLMENLLQRHEEGNDPQVVGNSSQDVHTVKGNTEGGSNSKEGCEILPIGDSDGHLGKRKRGVEDIQGRHKEGSHVNSMENLPHGDEAKMGDARRIMRIRGRRCAGKNPPRVNRSNPSKSVQLQEDNFDGENTPLEDGDEETEQLMNNDQEGNVVMEDDEDNLSVASSAQSNYGKYKDVDPDELIYLYENENAGSLKSTGKLAMGEGIAEATTEEPEEEGPVAKYLDKHYKGQIIIDGKNEVDELLLATRMAYFDMASQNRDNASELIKQNPSVGFPKEDQGEDNESSVDCSEDEAFDRDEHVEQFRHSDEDSSVNDDEEPVCDPVVRFPDGKNADAQNGNVHDVEGKGAQGCGDITKETIQGVISDDKEDEMVKNTTKGEYNGTTLNEDPAANTMMDKTAERVFPEEKNPFSKQSRIRLMGAPESVKEDIPIEKIGKLIKLEDNVLTVHAFKCEFYLSVASVLCLQNRKIIGCIINVSSNETEIFYYAKVLFPNVKNELKPNVDIYVDQKHAVYMNVGVNICSELFKVFRNPAIPFVFINYKDLYNIADAQLAESRNQNQEEGGDTNKNAMNSGKNNEHTISDWLRNIASPTSTQVGKSANKTWHRNASSQNFTPYGSTHKNNNHIAYMKTHGHPRYGGARNYANMSSRRPSNYRFKNLSYVNSVPANKMANLHGNGSAGERTCEGKNGAYVGAPIMNGNASYGGATGMGNSYNHEGAQNYGSGTPHDVPISEMQSGYITHASASHRTYRPSFLPPQCNQQFSSHNYSRVTTFSPFDGRKSAYPGEATNNNHRGSYSMHGTNRTSRYIYNKMKRGPPFRNMVIANPNYHGPSKT</sequence>
<feature type="compositionally biased region" description="Acidic residues" evidence="1">
    <location>
        <begin position="127"/>
        <end position="141"/>
    </location>
</feature>
<organism evidence="2 3">
    <name type="scientific">Plasmodium coatneyi</name>
    <dbReference type="NCBI Taxonomy" id="208452"/>
    <lineage>
        <taxon>Eukaryota</taxon>
        <taxon>Sar</taxon>
        <taxon>Alveolata</taxon>
        <taxon>Apicomplexa</taxon>
        <taxon>Aconoidasida</taxon>
        <taxon>Haemosporida</taxon>
        <taxon>Plasmodiidae</taxon>
        <taxon>Plasmodium</taxon>
    </lineage>
</organism>
<accession>A0A1B1E3V4</accession>
<proteinExistence type="predicted"/>
<evidence type="ECO:0000256" key="1">
    <source>
        <dbReference type="SAM" id="MobiDB-lite"/>
    </source>
</evidence>
<feature type="region of interest" description="Disordered" evidence="1">
    <location>
        <begin position="558"/>
        <end position="579"/>
    </location>
</feature>
<feature type="compositionally biased region" description="Acidic residues" evidence="1">
    <location>
        <begin position="282"/>
        <end position="297"/>
    </location>
</feature>
<feature type="region of interest" description="Disordered" evidence="1">
    <location>
        <begin position="330"/>
        <end position="355"/>
    </location>
</feature>
<feature type="compositionally biased region" description="Basic and acidic residues" evidence="1">
    <location>
        <begin position="53"/>
        <end position="75"/>
    </location>
</feature>
<evidence type="ECO:0000313" key="3">
    <source>
        <dbReference type="Proteomes" id="UP000092716"/>
    </source>
</evidence>
<feature type="compositionally biased region" description="Polar residues" evidence="1">
    <location>
        <begin position="114"/>
        <end position="126"/>
    </location>
</feature>
<dbReference type="KEGG" id="pcot:PCOAH_00045790"/>
<name>A0A1B1E3V4_9APIC</name>
<dbReference type="AlphaFoldDB" id="A0A1B1E3V4"/>
<keyword evidence="3" id="KW-1185">Reference proteome</keyword>
<evidence type="ECO:0000313" key="2">
    <source>
        <dbReference type="EMBL" id="ANQ09704.1"/>
    </source>
</evidence>
<reference evidence="3" key="1">
    <citation type="submission" date="2016-06" db="EMBL/GenBank/DDBJ databases">
        <title>First high quality genome sequence of Plasmodium coatneyi using continuous long reads from single molecule, real-time sequencing.</title>
        <authorList>
            <person name="Chien J.-T."/>
            <person name="Pakala S.B."/>
            <person name="Geraldo J.A."/>
            <person name="Lapp S.A."/>
            <person name="Barnwell J.W."/>
            <person name="Kissinger J.C."/>
            <person name="Galinski M.R."/>
            <person name="Humphrey J.C."/>
        </authorList>
    </citation>
    <scope>NUCLEOTIDE SEQUENCE [LARGE SCALE GENOMIC DNA]</scope>
    <source>
        <strain evidence="3">Hackeri</strain>
    </source>
</reference>
<dbReference type="RefSeq" id="XP_019916399.1">
    <property type="nucleotide sequence ID" value="XM_020061363.1"/>
</dbReference>
<gene>
    <name evidence="2" type="ORF">PCOAH_00045790</name>
</gene>
<dbReference type="GeneID" id="30911310"/>
<feature type="region of interest" description="Disordered" evidence="1">
    <location>
        <begin position="102"/>
        <end position="141"/>
    </location>
</feature>